<dbReference type="GO" id="GO:0061665">
    <property type="term" value="F:SUMO ligase activity"/>
    <property type="evidence" value="ECO:0007669"/>
    <property type="project" value="TreeGrafter"/>
</dbReference>
<feature type="domain" description="SP-RING-type" evidence="6">
    <location>
        <begin position="1096"/>
        <end position="1189"/>
    </location>
</feature>
<evidence type="ECO:0000259" key="6">
    <source>
        <dbReference type="PROSITE" id="PS51044"/>
    </source>
</evidence>
<accession>A0A9N9QCB2</accession>
<keyword evidence="8" id="KW-1185">Reference proteome</keyword>
<feature type="compositionally biased region" description="Polar residues" evidence="5">
    <location>
        <begin position="93"/>
        <end position="105"/>
    </location>
</feature>
<dbReference type="PROSITE" id="PS51044">
    <property type="entry name" value="ZF_SP_RING"/>
    <property type="match status" value="1"/>
</dbReference>
<evidence type="ECO:0000256" key="4">
    <source>
        <dbReference type="PROSITE-ProRule" id="PRU00452"/>
    </source>
</evidence>
<evidence type="ECO:0000313" key="7">
    <source>
        <dbReference type="EMBL" id="CAG8982307.1"/>
    </source>
</evidence>
<feature type="compositionally biased region" description="Polar residues" evidence="5">
    <location>
        <begin position="803"/>
        <end position="837"/>
    </location>
</feature>
<dbReference type="InterPro" id="IPR013083">
    <property type="entry name" value="Znf_RING/FYVE/PHD"/>
</dbReference>
<feature type="region of interest" description="Disordered" evidence="5">
    <location>
        <begin position="1"/>
        <end position="20"/>
    </location>
</feature>
<feature type="compositionally biased region" description="Polar residues" evidence="5">
    <location>
        <begin position="114"/>
        <end position="131"/>
    </location>
</feature>
<feature type="compositionally biased region" description="Polar residues" evidence="5">
    <location>
        <begin position="10"/>
        <end position="20"/>
    </location>
</feature>
<dbReference type="InterPro" id="IPR018527">
    <property type="entry name" value="Rubredoxin_Fe_BS"/>
</dbReference>
<evidence type="ECO:0000256" key="5">
    <source>
        <dbReference type="SAM" id="MobiDB-lite"/>
    </source>
</evidence>
<feature type="compositionally biased region" description="Polar residues" evidence="5">
    <location>
        <begin position="149"/>
        <end position="184"/>
    </location>
</feature>
<gene>
    <name evidence="7" type="ORF">HYALB_00005307</name>
</gene>
<feature type="region of interest" description="Disordered" evidence="5">
    <location>
        <begin position="1206"/>
        <end position="1249"/>
    </location>
</feature>
<dbReference type="PANTHER" id="PTHR10782">
    <property type="entry name" value="ZINC FINGER MIZ DOMAIN-CONTAINING PROTEIN"/>
    <property type="match status" value="1"/>
</dbReference>
<feature type="compositionally biased region" description="Low complexity" evidence="5">
    <location>
        <begin position="196"/>
        <end position="207"/>
    </location>
</feature>
<dbReference type="Gene3D" id="3.30.40.10">
    <property type="entry name" value="Zinc/RING finger domain, C3HC4 (zinc finger)"/>
    <property type="match status" value="1"/>
</dbReference>
<feature type="region of interest" description="Disordered" evidence="5">
    <location>
        <begin position="599"/>
        <end position="707"/>
    </location>
</feature>
<keyword evidence="2 4" id="KW-0863">Zinc-finger</keyword>
<dbReference type="PROSITE" id="PS00202">
    <property type="entry name" value="RUBREDOXIN"/>
    <property type="match status" value="1"/>
</dbReference>
<evidence type="ECO:0000313" key="8">
    <source>
        <dbReference type="Proteomes" id="UP000701801"/>
    </source>
</evidence>
<dbReference type="Proteomes" id="UP000701801">
    <property type="component" value="Unassembled WGS sequence"/>
</dbReference>
<dbReference type="OrthoDB" id="27975at2759"/>
<organism evidence="7 8">
    <name type="scientific">Hymenoscyphus albidus</name>
    <dbReference type="NCBI Taxonomy" id="595503"/>
    <lineage>
        <taxon>Eukaryota</taxon>
        <taxon>Fungi</taxon>
        <taxon>Dikarya</taxon>
        <taxon>Ascomycota</taxon>
        <taxon>Pezizomycotina</taxon>
        <taxon>Leotiomycetes</taxon>
        <taxon>Helotiales</taxon>
        <taxon>Helotiaceae</taxon>
        <taxon>Hymenoscyphus</taxon>
    </lineage>
</organism>
<feature type="region of interest" description="Disordered" evidence="5">
    <location>
        <begin position="42"/>
        <end position="246"/>
    </location>
</feature>
<feature type="compositionally biased region" description="Low complexity" evidence="5">
    <location>
        <begin position="61"/>
        <end position="71"/>
    </location>
</feature>
<dbReference type="GO" id="GO:0008270">
    <property type="term" value="F:zinc ion binding"/>
    <property type="evidence" value="ECO:0007669"/>
    <property type="project" value="UniProtKB-KW"/>
</dbReference>
<feature type="compositionally biased region" description="Polar residues" evidence="5">
    <location>
        <begin position="627"/>
        <end position="691"/>
    </location>
</feature>
<name>A0A9N9QCB2_9HELO</name>
<reference evidence="7" key="1">
    <citation type="submission" date="2021-07" db="EMBL/GenBank/DDBJ databases">
        <authorList>
            <person name="Durling M."/>
        </authorList>
    </citation>
    <scope>NUCLEOTIDE SEQUENCE</scope>
</reference>
<feature type="compositionally biased region" description="Acidic residues" evidence="5">
    <location>
        <begin position="1223"/>
        <end position="1232"/>
    </location>
</feature>
<dbReference type="GO" id="GO:0000785">
    <property type="term" value="C:chromatin"/>
    <property type="evidence" value="ECO:0007669"/>
    <property type="project" value="TreeGrafter"/>
</dbReference>
<dbReference type="Pfam" id="PF02891">
    <property type="entry name" value="zf-MIZ"/>
    <property type="match status" value="1"/>
</dbReference>
<evidence type="ECO:0000256" key="2">
    <source>
        <dbReference type="ARBA" id="ARBA00022771"/>
    </source>
</evidence>
<dbReference type="EMBL" id="CAJVRM010000596">
    <property type="protein sequence ID" value="CAG8982307.1"/>
    <property type="molecule type" value="Genomic_DNA"/>
</dbReference>
<comment type="caution">
    <text evidence="7">The sequence shown here is derived from an EMBL/GenBank/DDBJ whole genome shotgun (WGS) entry which is preliminary data.</text>
</comment>
<dbReference type="AlphaFoldDB" id="A0A9N9QCB2"/>
<evidence type="ECO:0000256" key="3">
    <source>
        <dbReference type="ARBA" id="ARBA00022833"/>
    </source>
</evidence>
<dbReference type="InterPro" id="IPR004181">
    <property type="entry name" value="Znf_MIZ"/>
</dbReference>
<protein>
    <recommendedName>
        <fullName evidence="6">SP-RING-type domain-containing protein</fullName>
    </recommendedName>
</protein>
<feature type="compositionally biased region" description="Basic and acidic residues" evidence="5">
    <location>
        <begin position="1206"/>
        <end position="1222"/>
    </location>
</feature>
<feature type="compositionally biased region" description="Polar residues" evidence="5">
    <location>
        <begin position="757"/>
        <end position="767"/>
    </location>
</feature>
<evidence type="ECO:0000256" key="1">
    <source>
        <dbReference type="ARBA" id="ARBA00022723"/>
    </source>
</evidence>
<dbReference type="GO" id="GO:0016925">
    <property type="term" value="P:protein sumoylation"/>
    <property type="evidence" value="ECO:0007669"/>
    <property type="project" value="TreeGrafter"/>
</dbReference>
<feature type="region of interest" description="Disordered" evidence="5">
    <location>
        <begin position="749"/>
        <end position="774"/>
    </location>
</feature>
<feature type="region of interest" description="Disordered" evidence="5">
    <location>
        <begin position="799"/>
        <end position="837"/>
    </location>
</feature>
<keyword evidence="3" id="KW-0862">Zinc</keyword>
<keyword evidence="1" id="KW-0479">Metal-binding</keyword>
<proteinExistence type="predicted"/>
<feature type="compositionally biased region" description="Polar residues" evidence="5">
    <location>
        <begin position="208"/>
        <end position="246"/>
    </location>
</feature>
<sequence length="1261" mass="140646">MRYPPDKNRNGNGVLSEQDVVSSNATLNTVFGKQRSWMTAGAGNGIRVHPTPRASTHAVPQTQTQTQTQTQSSRSATATGAGILPSPAPSNEPSPILLNITTTNGRESHPQQPPQASREQMPPQSNNTPDQPIQIPDSPEGDTIYVESPQPQTTPSFHTNSQSPRLTEQRQPPFSLNGQTTATVESFLPRNPQFNTASSASRTSTAAGSRQPQARDNSNNPGTPQTSQRPTVPQINVPPQRSTAASSLPAFFQMSPGAGQEYLERQLIAAQVHASVPAGQEYLERQLIAAQVHASVPAGQQEALVQRNRTQSIDLSSTSMVSPQLPHAIDSNFARPAKRQRTRAPMPSLKPKINMIDQQMRSLAQVPNSFLEYSRYGLLKEACENEDAFYVALHQIFCLWDLDKDHHRSQIVDIANFPSAGVLQVSFLYLGWLIRDNTALLADHKTWFANFPSPFNLLKTSEPYMRAVDNVGVFLSKLQTEWIPLSNEVESRKYPPLVDEMVSRIGLLSPTLQQVFFTASRRNLGFKEDVLGQHMETLFRRDREEHQNLSARYNTAHPPTFKEIEARNVKLKGEHIAAYQKLTATATAATTAQFAAISASSAGSPVIQTSPNLPPGNGHPQPRMRSDNNQFHNTQQTAPYSQQMRMASNPSPVASTPTLHGRNGSISGRQPHQNAPSPTMLQGLSMNSPVQQGFPPTLNGRGPMNQYSNQTAQQYATSQFPQQFQAQQMQLAQQITQQHGYQAQPAQQQFYHPSQPPRLSSNTQSIEMQRQQQQQQAYLQQQAMQQVINFNRTAEIRRESAPMINTQNNIRSRNSSVSTSGRQTPTRNTFSMGSSSPNVAMQPQFNQQKMLTQVKGIQNRYFVPGLGLRPQLTVTNPDHTSMHQSYLRSPVLRISTLSHLEKPQLEPCTRHYQVVRSLAFGPSKLDQDKPLTKFNFEISSEDLERIPKDHVYGSGKSSMRELEPGSLQYRLRCIQANPDVTACPPADWVVSDTYWPEGVFLAINKQQLELRRKFHHGKDLPIDVTQSFYADRLNKSHEITVSVPVWGPKTSTCFFGIEVIEIVQHNQIMEQCQKQRKSASQTLDVIKKVLAPKDDDDDDFAMVSSDLVIELADPFMAQIFKIPVRGKSCKHHECFDLETFLITRVSKPKRPQQPCMPDVWKCPLCGKDARPSSLVVDDFLVSVREELDRQNKLDVKAIMVTPDGTWKAKEEQAPKRTATRDPFDDDPTDDEADGKNARAPSAGATKKVPAKVVEIIELDDN</sequence>
<dbReference type="PANTHER" id="PTHR10782:SF4">
    <property type="entry name" value="TONALLI, ISOFORM E"/>
    <property type="match status" value="1"/>
</dbReference>